<evidence type="ECO:0000313" key="2">
    <source>
        <dbReference type="Proteomes" id="UP001604277"/>
    </source>
</evidence>
<reference evidence="2" key="1">
    <citation type="submission" date="2024-07" db="EMBL/GenBank/DDBJ databases">
        <title>Two chromosome-level genome assemblies of Korean endemic species Abeliophyllum distichum and Forsythia ovata (Oleaceae).</title>
        <authorList>
            <person name="Jang H."/>
        </authorList>
    </citation>
    <scope>NUCLEOTIDE SEQUENCE [LARGE SCALE GENOMIC DNA]</scope>
</reference>
<name>A0ABD1S5F0_9LAMI</name>
<dbReference type="EMBL" id="JBFOLJ010000011">
    <property type="protein sequence ID" value="KAL2495007.1"/>
    <property type="molecule type" value="Genomic_DNA"/>
</dbReference>
<sequence>MEEIVSAYELVEHPDYSYCLGDAVFRMQKNGVLDVADENYDTLSLTAIGEIRNIKQLRLRFQFFASALQFNLMPDDQTLSSDVTVVHKLRDAIHRVKLRYGLGQTYRKIESSQV</sequence>
<gene>
    <name evidence="1" type="ORF">Fot_38764</name>
</gene>
<accession>A0ABD1S5F0</accession>
<organism evidence="1 2">
    <name type="scientific">Forsythia ovata</name>
    <dbReference type="NCBI Taxonomy" id="205694"/>
    <lineage>
        <taxon>Eukaryota</taxon>
        <taxon>Viridiplantae</taxon>
        <taxon>Streptophyta</taxon>
        <taxon>Embryophyta</taxon>
        <taxon>Tracheophyta</taxon>
        <taxon>Spermatophyta</taxon>
        <taxon>Magnoliopsida</taxon>
        <taxon>eudicotyledons</taxon>
        <taxon>Gunneridae</taxon>
        <taxon>Pentapetalae</taxon>
        <taxon>asterids</taxon>
        <taxon>lamiids</taxon>
        <taxon>Lamiales</taxon>
        <taxon>Oleaceae</taxon>
        <taxon>Forsythieae</taxon>
        <taxon>Forsythia</taxon>
    </lineage>
</organism>
<keyword evidence="2" id="KW-1185">Reference proteome</keyword>
<dbReference type="AlphaFoldDB" id="A0ABD1S5F0"/>
<evidence type="ECO:0000313" key="1">
    <source>
        <dbReference type="EMBL" id="KAL2495007.1"/>
    </source>
</evidence>
<dbReference type="Proteomes" id="UP001604277">
    <property type="component" value="Unassembled WGS sequence"/>
</dbReference>
<proteinExistence type="predicted"/>
<protein>
    <submittedName>
        <fullName evidence="1">Beta-1</fullName>
    </submittedName>
</protein>
<comment type="caution">
    <text evidence="1">The sequence shown here is derived from an EMBL/GenBank/DDBJ whole genome shotgun (WGS) entry which is preliminary data.</text>
</comment>